<accession>A0A126QYC6</accession>
<organism evidence="1 2">
    <name type="scientific">Methanobrevibacter olleyae</name>
    <dbReference type="NCBI Taxonomy" id="294671"/>
    <lineage>
        <taxon>Archaea</taxon>
        <taxon>Methanobacteriati</taxon>
        <taxon>Methanobacteriota</taxon>
        <taxon>Methanomada group</taxon>
        <taxon>Methanobacteria</taxon>
        <taxon>Methanobacteriales</taxon>
        <taxon>Methanobacteriaceae</taxon>
        <taxon>Methanobrevibacter</taxon>
    </lineage>
</organism>
<dbReference type="STRING" id="294671.YLM1_0109"/>
<dbReference type="RefSeq" id="WP_158499576.1">
    <property type="nucleotide sequence ID" value="NZ_CP014265.1"/>
</dbReference>
<dbReference type="AlphaFoldDB" id="A0A126QYC6"/>
<reference evidence="1 2" key="1">
    <citation type="journal article" date="2016" name="Genome Announc.">
        <title>Draft Genome Sequence of the Rumen Methanogen Methanobrevibacter olleyae YLM1.</title>
        <authorList>
            <person name="Kelly W.J."/>
            <person name="Li D."/>
            <person name="Lambie S.C."/>
            <person name="Cox F."/>
            <person name="Attwood G.T."/>
            <person name="Altermann E."/>
            <person name="Leahy S.C."/>
        </authorList>
    </citation>
    <scope>NUCLEOTIDE SEQUENCE [LARGE SCALE GENOMIC DNA]</scope>
    <source>
        <strain evidence="1 2">YLM1</strain>
    </source>
</reference>
<name>A0A126QYC6_METOL</name>
<keyword evidence="2" id="KW-1185">Reference proteome</keyword>
<protein>
    <submittedName>
        <fullName evidence="1">Uncharacterized protein</fullName>
    </submittedName>
</protein>
<dbReference type="GeneID" id="43508609"/>
<evidence type="ECO:0000313" key="1">
    <source>
        <dbReference type="EMBL" id="AMK14669.1"/>
    </source>
</evidence>
<evidence type="ECO:0000313" key="2">
    <source>
        <dbReference type="Proteomes" id="UP000066376"/>
    </source>
</evidence>
<dbReference type="Proteomes" id="UP000066376">
    <property type="component" value="Chromosome"/>
</dbReference>
<proteinExistence type="predicted"/>
<dbReference type="PATRIC" id="fig|294671.3.peg.108"/>
<dbReference type="EMBL" id="CP014265">
    <property type="protein sequence ID" value="AMK14669.1"/>
    <property type="molecule type" value="Genomic_DNA"/>
</dbReference>
<gene>
    <name evidence="1" type="ORF">YLM1_0109</name>
</gene>
<sequence>MNEEKKELNLFIPEDLAEYYITGGAIASSPFDIRLILFKDEIEKTMIF</sequence>
<reference evidence="2" key="2">
    <citation type="submission" date="2016-02" db="EMBL/GenBank/DDBJ databases">
        <title>The draft genome sequence of the rumen methanogen Methanobrevibacter olleyae YLM1.</title>
        <authorList>
            <consortium name="New Zealand Agricultural Greenhouse Gas Research Centre/Pastoral Greenhouse Gas Research Consortium"/>
            <person name="Kelly W.J."/>
            <person name="Li D."/>
            <person name="Lambie S.C."/>
            <person name="Attwood G.T."/>
            <person name="Altermann E."/>
            <person name="Leahy S.C."/>
        </authorList>
    </citation>
    <scope>NUCLEOTIDE SEQUENCE [LARGE SCALE GENOMIC DNA]</scope>
    <source>
        <strain evidence="2">YLM1</strain>
    </source>
</reference>
<dbReference type="KEGG" id="mol:YLM1_0109"/>